<accession>E5XTC8</accession>
<feature type="transmembrane region" description="Helical" evidence="5">
    <location>
        <begin position="73"/>
        <end position="93"/>
    </location>
</feature>
<evidence type="ECO:0000256" key="5">
    <source>
        <dbReference type="SAM" id="Phobius"/>
    </source>
</evidence>
<comment type="caution">
    <text evidence="7">The sequence shown here is derived from an EMBL/GenBank/DDBJ whole genome shotgun (WGS) entry which is preliminary data.</text>
</comment>
<dbReference type="HOGENOM" id="CLU_024570_2_0_11"/>
<keyword evidence="3 5" id="KW-1133">Transmembrane helix</keyword>
<evidence type="ECO:0000256" key="4">
    <source>
        <dbReference type="ARBA" id="ARBA00023136"/>
    </source>
</evidence>
<feature type="transmembrane region" description="Helical" evidence="5">
    <location>
        <begin position="326"/>
        <end position="345"/>
    </location>
</feature>
<evidence type="ECO:0000259" key="6">
    <source>
        <dbReference type="PROSITE" id="PS50234"/>
    </source>
</evidence>
<dbReference type="PANTHER" id="PTHR22550:SF5">
    <property type="entry name" value="LEUCINE ZIPPER PROTEIN 4"/>
    <property type="match status" value="1"/>
</dbReference>
<dbReference type="SMART" id="SM00327">
    <property type="entry name" value="VWA"/>
    <property type="match status" value="1"/>
</dbReference>
<gene>
    <name evidence="7" type="ORF">HMPREF9336_02750</name>
</gene>
<dbReference type="eggNOG" id="COG2304">
    <property type="taxonomic scope" value="Bacteria"/>
</dbReference>
<keyword evidence="2 5" id="KW-0812">Transmembrane</keyword>
<feature type="domain" description="VWFA" evidence="6">
    <location>
        <begin position="108"/>
        <end position="310"/>
    </location>
</feature>
<evidence type="ECO:0000256" key="2">
    <source>
        <dbReference type="ARBA" id="ARBA00022692"/>
    </source>
</evidence>
<dbReference type="Pfam" id="PF13519">
    <property type="entry name" value="VWA_2"/>
    <property type="match status" value="1"/>
</dbReference>
<dbReference type="InterPro" id="IPR002035">
    <property type="entry name" value="VWF_A"/>
</dbReference>
<keyword evidence="1" id="KW-1003">Cell membrane</keyword>
<sequence>MTLLAEPFGGPLQFQPDWGNPFAPMHPWWYLFAIVVALLLALYVVARVYLRSRYLRFANTEILDKVAPKRSKFLTHVPVAVFLVGLLLLTVALSGPTTLAKVPKNRATVVLVIDISLSMMCDDVRPTRVDAARQAAIKFVDEMEPTLQLGLVTFAGTAQTLIAPSSDHEVVKRALDDAIRPDKLAARTATGEGIYTALQQIETLKGILGGASKAPPARIVLESDGKETVPDDLNAPRGAFTAAKEAKAKEVPIYSISFGTASPIPYVNIQGSRVPVPADDASLQKVAELSGGKFFTASSLDQLTDVYSSLNAEIGYDLVKQESSRAWILAGTLLVMAAVASNFFLGRALP</sequence>
<dbReference type="InterPro" id="IPR050768">
    <property type="entry name" value="UPF0353/GerABKA_families"/>
</dbReference>
<feature type="transmembrane region" description="Helical" evidence="5">
    <location>
        <begin position="28"/>
        <end position="50"/>
    </location>
</feature>
<evidence type="ECO:0000256" key="1">
    <source>
        <dbReference type="ARBA" id="ARBA00022475"/>
    </source>
</evidence>
<organism evidence="7 8">
    <name type="scientific">Segniliparus rugosus (strain ATCC BAA-974 / DSM 45345 / CCUG 50838 / CIP 108380 / JCM 13579 / CDC 945)</name>
    <dbReference type="NCBI Taxonomy" id="679197"/>
    <lineage>
        <taxon>Bacteria</taxon>
        <taxon>Bacillati</taxon>
        <taxon>Actinomycetota</taxon>
        <taxon>Actinomycetes</taxon>
        <taxon>Mycobacteriales</taxon>
        <taxon>Segniliparaceae</taxon>
        <taxon>Segniliparus</taxon>
    </lineage>
</organism>
<dbReference type="EMBL" id="ACZI02000002">
    <property type="protein sequence ID" value="EFV12390.1"/>
    <property type="molecule type" value="Genomic_DNA"/>
</dbReference>
<dbReference type="PANTHER" id="PTHR22550">
    <property type="entry name" value="SPORE GERMINATION PROTEIN"/>
    <property type="match status" value="1"/>
</dbReference>
<protein>
    <recommendedName>
        <fullName evidence="6">VWFA domain-containing protein</fullName>
    </recommendedName>
</protein>
<dbReference type="RefSeq" id="WP_007471306.1">
    <property type="nucleotide sequence ID" value="NZ_KI391953.1"/>
</dbReference>
<evidence type="ECO:0000313" key="7">
    <source>
        <dbReference type="EMBL" id="EFV12390.1"/>
    </source>
</evidence>
<reference evidence="7 8" key="1">
    <citation type="journal article" date="2011" name="Stand. Genomic Sci.">
        <title>High quality draft genome sequence of Segniliparus rugosus CDC 945(T)= (ATCC BAA-974(T)).</title>
        <authorList>
            <person name="Earl A.M."/>
            <person name="Desjardins C.A."/>
            <person name="Fitzgerald M.G."/>
            <person name="Arachchi H.M."/>
            <person name="Zeng Q."/>
            <person name="Mehta T."/>
            <person name="Griggs A."/>
            <person name="Birren B.W."/>
            <person name="Toney N.C."/>
            <person name="Carr J."/>
            <person name="Posey J."/>
            <person name="Butler W.R."/>
        </authorList>
    </citation>
    <scope>NUCLEOTIDE SEQUENCE [LARGE SCALE GENOMIC DNA]</scope>
    <source>
        <strain evidence="8">ATCC BAA-974 / DSM 45345 / CCUG 50838 / CIP 108380 / JCM 13579 / CDC 945</strain>
    </source>
</reference>
<dbReference type="SUPFAM" id="SSF53300">
    <property type="entry name" value="vWA-like"/>
    <property type="match status" value="1"/>
</dbReference>
<dbReference type="AlphaFoldDB" id="E5XTC8"/>
<dbReference type="PROSITE" id="PS50234">
    <property type="entry name" value="VWFA"/>
    <property type="match status" value="1"/>
</dbReference>
<dbReference type="Proteomes" id="UP000004816">
    <property type="component" value="Unassembled WGS sequence"/>
</dbReference>
<evidence type="ECO:0000313" key="8">
    <source>
        <dbReference type="Proteomes" id="UP000004816"/>
    </source>
</evidence>
<proteinExistence type="predicted"/>
<evidence type="ECO:0000256" key="3">
    <source>
        <dbReference type="ARBA" id="ARBA00022989"/>
    </source>
</evidence>
<dbReference type="STRING" id="679197.HMPREF9336_02750"/>
<dbReference type="InterPro" id="IPR036465">
    <property type="entry name" value="vWFA_dom_sf"/>
</dbReference>
<keyword evidence="8" id="KW-1185">Reference proteome</keyword>
<name>E5XTC8_SEGRC</name>
<keyword evidence="4 5" id="KW-0472">Membrane</keyword>
<dbReference type="Gene3D" id="3.40.50.410">
    <property type="entry name" value="von Willebrand factor, type A domain"/>
    <property type="match status" value="1"/>
</dbReference>